<proteinExistence type="predicted"/>
<evidence type="ECO:0000313" key="2">
    <source>
        <dbReference type="EMBL" id="UFW90998.1"/>
    </source>
</evidence>
<keyword evidence="3" id="KW-1185">Reference proteome</keyword>
<dbReference type="RefSeq" id="WP_231144975.1">
    <property type="nucleotide sequence ID" value="NZ_CP088100.1"/>
</dbReference>
<evidence type="ECO:0000256" key="1">
    <source>
        <dbReference type="SAM" id="Coils"/>
    </source>
</evidence>
<accession>A0ABY3QZG9</accession>
<feature type="coiled-coil region" evidence="1">
    <location>
        <begin position="92"/>
        <end position="148"/>
    </location>
</feature>
<keyword evidence="1" id="KW-0175">Coiled coil</keyword>
<dbReference type="EMBL" id="CP088100">
    <property type="protein sequence ID" value="UFW90998.1"/>
    <property type="molecule type" value="Genomic_DNA"/>
</dbReference>
<organism evidence="2 3">
    <name type="scientific">Bradyrhizobium barranii</name>
    <dbReference type="NCBI Taxonomy" id="2992140"/>
    <lineage>
        <taxon>Bacteria</taxon>
        <taxon>Pseudomonadati</taxon>
        <taxon>Pseudomonadota</taxon>
        <taxon>Alphaproteobacteria</taxon>
        <taxon>Hyphomicrobiales</taxon>
        <taxon>Nitrobacteraceae</taxon>
        <taxon>Bradyrhizobium</taxon>
    </lineage>
</organism>
<sequence length="248" mass="27013">MVALPGELPNPTPLEFAKTSMQMMGKFLDDHPVIELHEEAVAKQAKTHIDTARGLLSGLETERDGKVRPLNDRVAEINGVYKAVTASFKKVLDDIREKLSDYAKAVENERLRVAEEARRKADEAIAKAREAERLEQEARDNARQGELEAGLAQRTVEADVAFADAKKANRQAAVAERDTNVKIGGGVGRSIGLRTSITLTLDDPVKAIVAMNGVSEKTREAILSDARAFRKLNGSWPAGVTATTDRSV</sequence>
<name>A0ABY3QZG9_9BRAD</name>
<dbReference type="Proteomes" id="UP001430990">
    <property type="component" value="Chromosome"/>
</dbReference>
<reference evidence="2" key="1">
    <citation type="submission" date="2021-11" db="EMBL/GenBank/DDBJ databases">
        <title>Australian commercial rhizobial inoculants.</title>
        <authorList>
            <person name="Kohlmeier M.G."/>
            <person name="O'Hara G.W."/>
            <person name="Colombi E."/>
            <person name="Ramsay J.P."/>
            <person name="Terpolilli J."/>
        </authorList>
    </citation>
    <scope>NUCLEOTIDE SEQUENCE</scope>
    <source>
        <strain evidence="2">CC829</strain>
    </source>
</reference>
<protein>
    <submittedName>
        <fullName evidence="2">Uncharacterized protein</fullName>
    </submittedName>
</protein>
<evidence type="ECO:0000313" key="3">
    <source>
        <dbReference type="Proteomes" id="UP001430990"/>
    </source>
</evidence>
<gene>
    <name evidence="2" type="ORF">BjapCC829_21645</name>
</gene>